<dbReference type="RefSeq" id="WP_144237193.1">
    <property type="nucleotide sequence ID" value="NZ_VJWA01000002.1"/>
</dbReference>
<evidence type="ECO:0000313" key="1">
    <source>
        <dbReference type="EMBL" id="TRW13987.1"/>
    </source>
</evidence>
<proteinExistence type="predicted"/>
<dbReference type="Proteomes" id="UP000317894">
    <property type="component" value="Unassembled WGS sequence"/>
</dbReference>
<reference evidence="1 2" key="1">
    <citation type="submission" date="2019-07" db="EMBL/GenBank/DDBJ databases">
        <title>Novel species isolated from glacier.</title>
        <authorList>
            <person name="Liu Q."/>
            <person name="Xin Y.-H."/>
        </authorList>
    </citation>
    <scope>NUCLEOTIDE SEQUENCE [LARGE SCALE GENOMIC DNA]</scope>
    <source>
        <strain evidence="1 2">LB1R16</strain>
    </source>
</reference>
<accession>A0A552U6Z1</accession>
<gene>
    <name evidence="1" type="ORF">FMM06_09590</name>
</gene>
<organism evidence="1 2">
    <name type="scientific">Glacieibacterium frigidum</name>
    <dbReference type="NCBI Taxonomy" id="2593303"/>
    <lineage>
        <taxon>Bacteria</taxon>
        <taxon>Pseudomonadati</taxon>
        <taxon>Pseudomonadota</taxon>
        <taxon>Alphaproteobacteria</taxon>
        <taxon>Sphingomonadales</taxon>
        <taxon>Sphingosinicellaceae</taxon>
        <taxon>Glacieibacterium</taxon>
    </lineage>
</organism>
<dbReference type="EMBL" id="VJWA01000002">
    <property type="protein sequence ID" value="TRW13987.1"/>
    <property type="molecule type" value="Genomic_DNA"/>
</dbReference>
<comment type="caution">
    <text evidence="1">The sequence shown here is derived from an EMBL/GenBank/DDBJ whole genome shotgun (WGS) entry which is preliminary data.</text>
</comment>
<name>A0A552U6Z1_9SPHN</name>
<evidence type="ECO:0000313" key="2">
    <source>
        <dbReference type="Proteomes" id="UP000317894"/>
    </source>
</evidence>
<keyword evidence="2" id="KW-1185">Reference proteome</keyword>
<sequence>MRVVGDGPRPQFDVTYDRGKTACVQGMNVTDLTGGTRRMVWAIRQIDASKGAPCAANIRFGVTPVNYEIVVAPERLLPGRKYEVNASGIGWQADAPVVVR</sequence>
<dbReference type="AlphaFoldDB" id="A0A552U6Z1"/>
<protein>
    <submittedName>
        <fullName evidence="1">Uncharacterized protein</fullName>
    </submittedName>
</protein>